<dbReference type="InterPro" id="IPR018640">
    <property type="entry name" value="DUF2063"/>
</dbReference>
<keyword evidence="2" id="KW-0238">DNA-binding</keyword>
<evidence type="ECO:0000313" key="3">
    <source>
        <dbReference type="Proteomes" id="UP001220022"/>
    </source>
</evidence>
<dbReference type="Proteomes" id="UP001220022">
    <property type="component" value="Unassembled WGS sequence"/>
</dbReference>
<gene>
    <name evidence="2" type="ORF">P2L57_04545</name>
</gene>
<comment type="caution">
    <text evidence="2">The sequence shown here is derived from an EMBL/GenBank/DDBJ whole genome shotgun (WGS) entry which is preliminary data.</text>
</comment>
<reference evidence="2 3" key="1">
    <citation type="submission" date="2023-03" db="EMBL/GenBank/DDBJ databases">
        <title>Draft genome sequence of type strain Streptomyces ferralitis JCM 14344.</title>
        <authorList>
            <person name="Klaysubun C."/>
            <person name="Duangmal K."/>
        </authorList>
    </citation>
    <scope>NUCLEOTIDE SEQUENCE [LARGE SCALE GENOMIC DNA]</scope>
    <source>
        <strain evidence="2 3">JCM 14344</strain>
    </source>
</reference>
<organism evidence="2 3">
    <name type="scientific">Streptantibioticus ferralitis</name>
    <dbReference type="NCBI Taxonomy" id="236510"/>
    <lineage>
        <taxon>Bacteria</taxon>
        <taxon>Bacillati</taxon>
        <taxon>Actinomycetota</taxon>
        <taxon>Actinomycetes</taxon>
        <taxon>Kitasatosporales</taxon>
        <taxon>Streptomycetaceae</taxon>
        <taxon>Streptantibioticus</taxon>
    </lineage>
</organism>
<name>A0ABT5YTU5_9ACTN</name>
<dbReference type="RefSeq" id="WP_275808534.1">
    <property type="nucleotide sequence ID" value="NZ_BAAANM010000012.1"/>
</dbReference>
<dbReference type="GO" id="GO:0003677">
    <property type="term" value="F:DNA binding"/>
    <property type="evidence" value="ECO:0007669"/>
    <property type="project" value="UniProtKB-KW"/>
</dbReference>
<feature type="domain" description="Putative DNA-binding" evidence="1">
    <location>
        <begin position="10"/>
        <end position="104"/>
    </location>
</feature>
<evidence type="ECO:0000259" key="1">
    <source>
        <dbReference type="Pfam" id="PF09836"/>
    </source>
</evidence>
<keyword evidence="3" id="KW-1185">Reference proteome</keyword>
<evidence type="ECO:0000313" key="2">
    <source>
        <dbReference type="EMBL" id="MDF2255023.1"/>
    </source>
</evidence>
<proteinExistence type="predicted"/>
<sequence length="278" mass="30416">MASPPALAEAQRWLQHAVLAQHPPSQPVEDMLTASSRLGAAQRLGVYRRGYRLRLLQAMRGLHPGLRALLGPELFDDFALDYLDACPSGSYTLQRLDERFAGHLAAGRPDREQPVRLRETWIDVMIDLARYERVFAEVYDGPGTEGTGIPTWTGPLESAPELLGRRVLLAPCLRVLRLCAPVHTYLAAVRRGRRPEPPAPRPVWLAVSRRDYVVTATEIASDSYQFLAALLGGAAVRVAAVEAGMDTADAVNRLRGWAANGWARGLARAQPFAVPASA</sequence>
<dbReference type="Pfam" id="PF09836">
    <property type="entry name" value="DUF2063"/>
    <property type="match status" value="1"/>
</dbReference>
<protein>
    <submittedName>
        <fullName evidence="2">DNA-binding domain-containing protein</fullName>
    </submittedName>
</protein>
<dbReference type="EMBL" id="JARHTQ010000002">
    <property type="protein sequence ID" value="MDF2255023.1"/>
    <property type="molecule type" value="Genomic_DNA"/>
</dbReference>
<accession>A0ABT5YTU5</accession>